<feature type="compositionally biased region" description="Low complexity" evidence="1">
    <location>
        <begin position="113"/>
        <end position="130"/>
    </location>
</feature>
<keyword evidence="2" id="KW-0732">Signal</keyword>
<evidence type="ECO:0000256" key="1">
    <source>
        <dbReference type="SAM" id="MobiDB-lite"/>
    </source>
</evidence>
<feature type="non-terminal residue" evidence="3">
    <location>
        <position position="184"/>
    </location>
</feature>
<protein>
    <recommendedName>
        <fullName evidence="4">Basic tail protein</fullName>
    </recommendedName>
</protein>
<evidence type="ECO:0000256" key="2">
    <source>
        <dbReference type="SAM" id="SignalP"/>
    </source>
</evidence>
<evidence type="ECO:0000313" key="3">
    <source>
        <dbReference type="EMBL" id="AEO32197.1"/>
    </source>
</evidence>
<feature type="compositionally biased region" description="Basic residues" evidence="1">
    <location>
        <begin position="131"/>
        <end position="148"/>
    </location>
</feature>
<name>G3MFC9_AMBMU</name>
<feature type="compositionally biased region" description="Polar residues" evidence="1">
    <location>
        <begin position="155"/>
        <end position="165"/>
    </location>
</feature>
<dbReference type="AlphaFoldDB" id="G3MFC9"/>
<reference evidence="3" key="1">
    <citation type="journal article" date="2011" name="PLoS ONE">
        <title>A deep insight into the sialotranscriptome of the gulf coast tick, Amblyomma maculatum.</title>
        <authorList>
            <person name="Karim S."/>
            <person name="Singh P."/>
            <person name="Ribeiro J.M."/>
        </authorList>
    </citation>
    <scope>NUCLEOTIDE SEQUENCE</scope>
    <source>
        <tissue evidence="3">Salivary gland</tissue>
    </source>
</reference>
<organism evidence="3">
    <name type="scientific">Amblyomma maculatum</name>
    <name type="common">Gulf Coast tick</name>
    <dbReference type="NCBI Taxonomy" id="34609"/>
    <lineage>
        <taxon>Eukaryota</taxon>
        <taxon>Metazoa</taxon>
        <taxon>Ecdysozoa</taxon>
        <taxon>Arthropoda</taxon>
        <taxon>Chelicerata</taxon>
        <taxon>Arachnida</taxon>
        <taxon>Acari</taxon>
        <taxon>Parasitiformes</taxon>
        <taxon>Ixodida</taxon>
        <taxon>Ixodoidea</taxon>
        <taxon>Ixodidae</taxon>
        <taxon>Amblyomminae</taxon>
        <taxon>Amblyomma</taxon>
    </lineage>
</organism>
<accession>G3MFC9</accession>
<sequence length="184" mass="20936">MVVLLLLGILAFQDVHAQHYYERGCPNKTPDPLGSVVQNCNYYCWDNETNRYKEGYYVNGTRCNITHIPGVQEGVCIDLLGKEGCHVPTERFARLFLKIMNSTTTTTLRPAKTNPVTTANTTTTQMPTSTRSKRKKSKTKKPKKPKTTPKKDVSRNPQLHRQQQPTWCGEKMCYNKLPKCGSKK</sequence>
<feature type="signal peptide" evidence="2">
    <location>
        <begin position="1"/>
        <end position="17"/>
    </location>
</feature>
<evidence type="ECO:0008006" key="4">
    <source>
        <dbReference type="Google" id="ProtNLM"/>
    </source>
</evidence>
<feature type="chain" id="PRO_5003446915" description="Basic tail protein" evidence="2">
    <location>
        <begin position="18"/>
        <end position="184"/>
    </location>
</feature>
<proteinExistence type="evidence at transcript level"/>
<dbReference type="EMBL" id="JO840580">
    <property type="protein sequence ID" value="AEO32197.1"/>
    <property type="molecule type" value="mRNA"/>
</dbReference>
<feature type="region of interest" description="Disordered" evidence="1">
    <location>
        <begin position="108"/>
        <end position="165"/>
    </location>
</feature>